<dbReference type="VEuPathDB" id="TriTrypDB:Tbg972.9.7880"/>
<organism evidence="1 2">
    <name type="scientific">Trypanosoma brucei gambiense (strain MHOM/CI/86/DAL972)</name>
    <dbReference type="NCBI Taxonomy" id="679716"/>
    <lineage>
        <taxon>Eukaryota</taxon>
        <taxon>Discoba</taxon>
        <taxon>Euglenozoa</taxon>
        <taxon>Kinetoplastea</taxon>
        <taxon>Metakinetoplastina</taxon>
        <taxon>Trypanosomatida</taxon>
        <taxon>Trypanosomatidae</taxon>
        <taxon>Trypanosoma</taxon>
    </lineage>
</organism>
<protein>
    <submittedName>
        <fullName evidence="1">Uncharacterized protein</fullName>
    </submittedName>
</protein>
<dbReference type="AlphaFoldDB" id="C9ZZ63"/>
<dbReference type="OrthoDB" id="269683at2759"/>
<name>C9ZZ63_TRYB9</name>
<evidence type="ECO:0000313" key="1">
    <source>
        <dbReference type="EMBL" id="CBH14712.1"/>
    </source>
</evidence>
<gene>
    <name evidence="1" type="ORF">TbgDal_IX7880</name>
</gene>
<evidence type="ECO:0000313" key="2">
    <source>
        <dbReference type="Proteomes" id="UP000002316"/>
    </source>
</evidence>
<sequence length="680" mass="75921">MHRKIFACDMAVSIHGGSPDPRAICLRYVFSPLSILLYSSFPPTKGFAASTAAIYITKFISYTLNIHLYLRLGFLKKEKKSYRIEEGYREGNKAMQKNAPKFSVSKWNILPANRRSKFFWEKLNEYLEPLLSADFPLMDEEFRGLCNVANQPPGTHPVLSETLIATVKNLRSYCEGVTLWNPLSLAAHLDIPPTDVIEQLLLAKEAGLVSMVFVVPCQSCGCDMLRANSVGEICFRATYHKSNVIDCPMCTDRNEVDNLARVAVYFQDATPLPLLSRKFHRLFYSQEVVRRCLETVFCPQDCAFMFNMRLPEGTFLIIAPGLGVIVQLEVETGAQFLERNRPYHDVRLLLSKFVTENNSDSAETANVAQDRNIIKVKHGKLSFRVFNDTQHATFLDICIAFDVRLEFLSPKKPVVTTVPMLLHHSTRGLRSPLFYLFTPAPPGVRTSGVYVLHSFEMPNQDMEEVILSGSDSTVAVIREVHRYSLEDHSGLLLSVGVGGATFESSFMSYTAALASSLCFAQRLVTRLGNDIAGALSCSITAGELYMASFKGQYDDDENERSAYPSVQIIGPAVYAGHHPPPAVDPPCTNELMQKYTRNVRFEMRVVSDDNTGVCLKSLAADEMLDPFLTYMQENFAGVEIKEEPQALVVVVPLDTLNAKVKLASLVDSTTYTKEIHGPFG</sequence>
<dbReference type="KEGG" id="tbg:TbgDal_IX7880"/>
<dbReference type="RefSeq" id="XP_011776978.1">
    <property type="nucleotide sequence ID" value="XM_011778676.1"/>
</dbReference>
<proteinExistence type="predicted"/>
<reference evidence="2" key="1">
    <citation type="journal article" date="2010" name="PLoS Negl. Trop. Dis.">
        <title>The genome sequence of Trypanosoma brucei gambiense, causative agent of chronic human african trypanosomiasis.</title>
        <authorList>
            <person name="Jackson A.P."/>
            <person name="Sanders M."/>
            <person name="Berry A."/>
            <person name="McQuillan J."/>
            <person name="Aslett M.A."/>
            <person name="Quail M.A."/>
            <person name="Chukualim B."/>
            <person name="Capewell P."/>
            <person name="MacLeod A."/>
            <person name="Melville S.E."/>
            <person name="Gibson W."/>
            <person name="Barry J.D."/>
            <person name="Berriman M."/>
            <person name="Hertz-Fowler C."/>
        </authorList>
    </citation>
    <scope>NUCLEOTIDE SEQUENCE [LARGE SCALE GENOMIC DNA]</scope>
    <source>
        <strain evidence="2">MHOM/CI/86/DAL972</strain>
    </source>
</reference>
<accession>C9ZZ63</accession>
<dbReference type="EMBL" id="FN554972">
    <property type="protein sequence ID" value="CBH14712.1"/>
    <property type="molecule type" value="Genomic_DNA"/>
</dbReference>
<dbReference type="GeneID" id="23860839"/>
<dbReference type="Proteomes" id="UP000002316">
    <property type="component" value="Chromosome 9"/>
</dbReference>